<dbReference type="PANTHER" id="PTHR30537:SF72">
    <property type="entry name" value="LYSR FAMILY TRANSCRIPTIONAL REGULATOR"/>
    <property type="match status" value="1"/>
</dbReference>
<feature type="domain" description="HTH lysR-type" evidence="5">
    <location>
        <begin position="1"/>
        <end position="59"/>
    </location>
</feature>
<evidence type="ECO:0000313" key="6">
    <source>
        <dbReference type="EMBL" id="MCY1012398.1"/>
    </source>
</evidence>
<dbReference type="PANTHER" id="PTHR30537">
    <property type="entry name" value="HTH-TYPE TRANSCRIPTIONAL REGULATOR"/>
    <property type="match status" value="1"/>
</dbReference>
<keyword evidence="3" id="KW-0238">DNA-binding</keyword>
<dbReference type="Pfam" id="PF00126">
    <property type="entry name" value="HTH_1"/>
    <property type="match status" value="1"/>
</dbReference>
<comment type="similarity">
    <text evidence="1">Belongs to the LysR transcriptional regulatory family.</text>
</comment>
<evidence type="ECO:0000256" key="4">
    <source>
        <dbReference type="ARBA" id="ARBA00023163"/>
    </source>
</evidence>
<proteinExistence type="inferred from homology"/>
<dbReference type="Proteomes" id="UP001150924">
    <property type="component" value="Unassembled WGS sequence"/>
</dbReference>
<dbReference type="InterPro" id="IPR036390">
    <property type="entry name" value="WH_DNA-bd_sf"/>
</dbReference>
<dbReference type="Gene3D" id="1.10.10.10">
    <property type="entry name" value="Winged helix-like DNA-binding domain superfamily/Winged helix DNA-binding domain"/>
    <property type="match status" value="1"/>
</dbReference>
<gene>
    <name evidence="6" type="ORF">OV079_44055</name>
</gene>
<dbReference type="InterPro" id="IPR058163">
    <property type="entry name" value="LysR-type_TF_proteobact-type"/>
</dbReference>
<evidence type="ECO:0000259" key="5">
    <source>
        <dbReference type="PROSITE" id="PS50931"/>
    </source>
</evidence>
<dbReference type="AlphaFoldDB" id="A0A9X3EXX5"/>
<dbReference type="SUPFAM" id="SSF46785">
    <property type="entry name" value="Winged helix' DNA-binding domain"/>
    <property type="match status" value="1"/>
</dbReference>
<dbReference type="GO" id="GO:0003700">
    <property type="term" value="F:DNA-binding transcription factor activity"/>
    <property type="evidence" value="ECO:0007669"/>
    <property type="project" value="InterPro"/>
</dbReference>
<dbReference type="Pfam" id="PF03466">
    <property type="entry name" value="LysR_substrate"/>
    <property type="match status" value="1"/>
</dbReference>
<dbReference type="InterPro" id="IPR000847">
    <property type="entry name" value="LysR_HTH_N"/>
</dbReference>
<dbReference type="Gene3D" id="3.40.190.290">
    <property type="match status" value="1"/>
</dbReference>
<dbReference type="GO" id="GO:0043565">
    <property type="term" value="F:sequence-specific DNA binding"/>
    <property type="evidence" value="ECO:0007669"/>
    <property type="project" value="TreeGrafter"/>
</dbReference>
<dbReference type="PROSITE" id="PS50931">
    <property type="entry name" value="HTH_LYSR"/>
    <property type="match status" value="1"/>
</dbReference>
<sequence>MESLAAVEHFVSSAEAGSFSAAARQLRVTPAAVSKSVARLEERLGVRLFQRTTRSLKLTEAGEQFLREAASGLHTLRAAMAGLASAQHEPAGTLRVSMSPTFGRDYVLPMLGEFLARYPAITPDWHLDNRQVDLVGEQFDAAIGAALELRSGVVARELARAHIVAAATPQYLARHGTPRSPAELARHDGIVLRSPQSGRVRAWAFRSKSGEEAPLEPRPRVVLNDMEAICQATSMSLGVGLVSMPHAVPHLDSGRLVRVLPKWHADAGAIFVYFGAQKLLPAKTRAFVDALVAHFRREKLAERFRADR</sequence>
<dbReference type="SUPFAM" id="SSF53850">
    <property type="entry name" value="Periplasmic binding protein-like II"/>
    <property type="match status" value="1"/>
</dbReference>
<dbReference type="GO" id="GO:0006351">
    <property type="term" value="P:DNA-templated transcription"/>
    <property type="evidence" value="ECO:0007669"/>
    <property type="project" value="TreeGrafter"/>
</dbReference>
<evidence type="ECO:0000313" key="7">
    <source>
        <dbReference type="Proteomes" id="UP001150924"/>
    </source>
</evidence>
<keyword evidence="2" id="KW-0805">Transcription regulation</keyword>
<evidence type="ECO:0000256" key="1">
    <source>
        <dbReference type="ARBA" id="ARBA00009437"/>
    </source>
</evidence>
<protein>
    <submittedName>
        <fullName evidence="6">LysR family transcriptional regulator</fullName>
    </submittedName>
</protein>
<dbReference type="InterPro" id="IPR005119">
    <property type="entry name" value="LysR_subst-bd"/>
</dbReference>
<keyword evidence="7" id="KW-1185">Reference proteome</keyword>
<comment type="caution">
    <text evidence="6">The sequence shown here is derived from an EMBL/GenBank/DDBJ whole genome shotgun (WGS) entry which is preliminary data.</text>
</comment>
<dbReference type="EMBL" id="JAPNKE010000002">
    <property type="protein sequence ID" value="MCY1012398.1"/>
    <property type="molecule type" value="Genomic_DNA"/>
</dbReference>
<dbReference type="PRINTS" id="PR00039">
    <property type="entry name" value="HTHLYSR"/>
</dbReference>
<name>A0A9X3EXX5_9BACT</name>
<dbReference type="InterPro" id="IPR036388">
    <property type="entry name" value="WH-like_DNA-bd_sf"/>
</dbReference>
<dbReference type="CDD" id="cd08422">
    <property type="entry name" value="PBP2_CrgA_like"/>
    <property type="match status" value="1"/>
</dbReference>
<organism evidence="6 7">
    <name type="scientific">Nannocystis pusilla</name>
    <dbReference type="NCBI Taxonomy" id="889268"/>
    <lineage>
        <taxon>Bacteria</taxon>
        <taxon>Pseudomonadati</taxon>
        <taxon>Myxococcota</taxon>
        <taxon>Polyangia</taxon>
        <taxon>Nannocystales</taxon>
        <taxon>Nannocystaceae</taxon>
        <taxon>Nannocystis</taxon>
    </lineage>
</organism>
<evidence type="ECO:0000256" key="2">
    <source>
        <dbReference type="ARBA" id="ARBA00023015"/>
    </source>
</evidence>
<keyword evidence="4" id="KW-0804">Transcription</keyword>
<accession>A0A9X3EXX5</accession>
<dbReference type="RefSeq" id="WP_267775806.1">
    <property type="nucleotide sequence ID" value="NZ_JAPNKE010000002.1"/>
</dbReference>
<reference evidence="6" key="1">
    <citation type="submission" date="2022-11" db="EMBL/GenBank/DDBJ databases">
        <title>Minimal conservation of predation-associated metabolite biosynthetic gene clusters underscores biosynthetic potential of Myxococcota including descriptions for ten novel species: Archangium lansinium sp. nov., Myxococcus landrumus sp. nov., Nannocystis bai.</title>
        <authorList>
            <person name="Ahearne A."/>
            <person name="Stevens C."/>
            <person name="Phillips K."/>
        </authorList>
    </citation>
    <scope>NUCLEOTIDE SEQUENCE</scope>
    <source>
        <strain evidence="6">Na p29</strain>
    </source>
</reference>
<dbReference type="FunFam" id="1.10.10.10:FF:000001">
    <property type="entry name" value="LysR family transcriptional regulator"/>
    <property type="match status" value="1"/>
</dbReference>
<evidence type="ECO:0000256" key="3">
    <source>
        <dbReference type="ARBA" id="ARBA00023125"/>
    </source>
</evidence>